<dbReference type="GO" id="GO:0075732">
    <property type="term" value="P:viral penetration into host nucleus"/>
    <property type="evidence" value="ECO:0007669"/>
    <property type="project" value="UniProtKB-KW"/>
</dbReference>
<dbReference type="Gene3D" id="2.60.120.950">
    <property type="entry name" value="Circovirus capsid protein"/>
    <property type="match status" value="1"/>
</dbReference>
<keyword evidence="9" id="KW-1162">Viral penetration into host cytoplasm</keyword>
<evidence type="ECO:0000256" key="14">
    <source>
        <dbReference type="ARBA" id="ARBA00023296"/>
    </source>
</evidence>
<evidence type="ECO:0000313" key="16">
    <source>
        <dbReference type="EMBL" id="ARI44266.1"/>
    </source>
</evidence>
<keyword evidence="7" id="KW-1048">Host nucleus</keyword>
<keyword evidence="4" id="KW-1140">T=1 icosahedral capsid protein</keyword>
<dbReference type="GO" id="GO:0019069">
    <property type="term" value="P:viral capsid assembly"/>
    <property type="evidence" value="ECO:0007669"/>
    <property type="project" value="InterPro"/>
</dbReference>
<keyword evidence="10" id="KW-1161">Viral attachment to host cell</keyword>
<keyword evidence="14" id="KW-1160">Virus entry into host cell</keyword>
<evidence type="ECO:0000256" key="3">
    <source>
        <dbReference type="ARBA" id="ARBA00010301"/>
    </source>
</evidence>
<name>A0A1W5YKG0_9CIRC</name>
<keyword evidence="13" id="KW-0238">DNA-binding</keyword>
<dbReference type="InterPro" id="IPR038652">
    <property type="entry name" value="Circovirus_capsid_sf"/>
</dbReference>
<comment type="subunit">
    <text evidence="15">Homomultimer. Assembles in the nucleus, presumably in an immature form, then migrates to the cytoplasm once assembled as mature virion. Interacts with Rep; this interaction relocates Rep into the nucleus.</text>
</comment>
<evidence type="ECO:0000256" key="5">
    <source>
        <dbReference type="ARBA" id="ARBA00022524"/>
    </source>
</evidence>
<comment type="subcellular location">
    <subcellularLocation>
        <location evidence="1">Host nucleus</location>
    </subcellularLocation>
    <subcellularLocation>
        <location evidence="2">Virion</location>
    </subcellularLocation>
</comment>
<keyword evidence="5" id="KW-1163">Viral penetration into host nucleus</keyword>
<keyword evidence="8" id="KW-0945">Host-virus interaction</keyword>
<keyword evidence="6" id="KW-0167">Capsid protein</keyword>
<evidence type="ECO:0000256" key="7">
    <source>
        <dbReference type="ARBA" id="ARBA00022562"/>
    </source>
</evidence>
<dbReference type="InterPro" id="IPR003383">
    <property type="entry name" value="Circovirus_capsid"/>
</dbReference>
<organism evidence="16 17">
    <name type="scientific">Pigeon circovirus</name>
    <dbReference type="NCBI Taxonomy" id="1414603"/>
    <lineage>
        <taxon>Viruses</taxon>
        <taxon>Monodnaviria</taxon>
        <taxon>Shotokuvirae</taxon>
        <taxon>Cressdnaviricota</taxon>
        <taxon>Arfiviricetes</taxon>
        <taxon>Cirlivirales</taxon>
        <taxon>Circoviridae</taxon>
        <taxon>Circovirus</taxon>
        <taxon>Circovirus pigeon</taxon>
    </lineage>
</organism>
<evidence type="ECO:0000256" key="11">
    <source>
        <dbReference type="ARBA" id="ARBA00022844"/>
    </source>
</evidence>
<dbReference type="GO" id="GO:0003677">
    <property type="term" value="F:DNA binding"/>
    <property type="evidence" value="ECO:0007669"/>
    <property type="project" value="UniProtKB-KW"/>
</dbReference>
<proteinExistence type="inferred from homology"/>
<dbReference type="EMBL" id="KX108783">
    <property type="protein sequence ID" value="ARI44266.1"/>
    <property type="molecule type" value="Genomic_DNA"/>
</dbReference>
<dbReference type="GO" id="GO:0019062">
    <property type="term" value="P:virion attachment to host cell"/>
    <property type="evidence" value="ECO:0007669"/>
    <property type="project" value="UniProtKB-KW"/>
</dbReference>
<keyword evidence="12" id="KW-1164">Virus endocytosis by host</keyword>
<gene>
    <name evidence="16" type="primary">Cap</name>
</gene>
<evidence type="ECO:0000256" key="8">
    <source>
        <dbReference type="ARBA" id="ARBA00022581"/>
    </source>
</evidence>
<evidence type="ECO:0000256" key="6">
    <source>
        <dbReference type="ARBA" id="ARBA00022561"/>
    </source>
</evidence>
<dbReference type="Proteomes" id="UP000287000">
    <property type="component" value="Segment"/>
</dbReference>
<evidence type="ECO:0000256" key="4">
    <source>
        <dbReference type="ARBA" id="ARBA00022431"/>
    </source>
</evidence>
<evidence type="ECO:0000256" key="2">
    <source>
        <dbReference type="ARBA" id="ARBA00004328"/>
    </source>
</evidence>
<dbReference type="GO" id="GO:0039615">
    <property type="term" value="C:T=1 icosahedral viral capsid"/>
    <property type="evidence" value="ECO:0007669"/>
    <property type="project" value="UniProtKB-KW"/>
</dbReference>
<dbReference type="GO" id="GO:0075509">
    <property type="term" value="P:endocytosis involved in viral entry into host cell"/>
    <property type="evidence" value="ECO:0007669"/>
    <property type="project" value="UniProtKB-KW"/>
</dbReference>
<dbReference type="Pfam" id="PF02443">
    <property type="entry name" value="Circo_capsid"/>
    <property type="match status" value="1"/>
</dbReference>
<sequence>MRRRRFRRRRAPIRRRRIRRRRTRLYRMRRGHRSTNRVYYFRLRRKDKITLTQTTNDFKFGTGIFTFKLADVLTVGLNAPTLKVPFEDYQIPLVKVEMRPIGAEITTWKGFGHTVPIYDARLKTFQQQTDRGDDPLMDFDGARKWDLRKGFKRLIRPKPQLTIADLATANQTAATWFSNQRNQWIPLQTSGTSLFPQKVNYYGLAFSYLQPQPDPMYYECEVTYYVKFRQFAWTALNVPPTPNIEGMELMHICNGDCNQCFADALDPDSAVDSE</sequence>
<evidence type="ECO:0000256" key="10">
    <source>
        <dbReference type="ARBA" id="ARBA00022804"/>
    </source>
</evidence>
<evidence type="ECO:0000256" key="12">
    <source>
        <dbReference type="ARBA" id="ARBA00022890"/>
    </source>
</evidence>
<evidence type="ECO:0000256" key="13">
    <source>
        <dbReference type="ARBA" id="ARBA00023125"/>
    </source>
</evidence>
<comment type="similarity">
    <text evidence="3">Belongs to the circoviridae capsid protein family.</text>
</comment>
<evidence type="ECO:0000313" key="17">
    <source>
        <dbReference type="Proteomes" id="UP000287000"/>
    </source>
</evidence>
<dbReference type="GO" id="GO:0043657">
    <property type="term" value="C:host cell"/>
    <property type="evidence" value="ECO:0007669"/>
    <property type="project" value="GOC"/>
</dbReference>
<reference evidence="16 17" key="1">
    <citation type="journal article" date="2017" name="Virus Res.">
        <title>Genome sequence characterization of pigeon circoviruses in China.</title>
        <authorList>
            <person name="Wang K.C."/>
            <person name="Zhuang Q.Y."/>
            <person name="Qiu Y."/>
            <person name="Wang T."/>
            <person name="Chen J.M."/>
        </authorList>
    </citation>
    <scope>NUCLEOTIDE SEQUENCE [LARGE SCALE GENOMIC DNA]</scope>
    <source>
        <strain evidence="16 17">GF67/GuangDong/2014</strain>
    </source>
</reference>
<accession>A0A1W5YKG0</accession>
<evidence type="ECO:0000256" key="1">
    <source>
        <dbReference type="ARBA" id="ARBA00004147"/>
    </source>
</evidence>
<dbReference type="GO" id="GO:0042025">
    <property type="term" value="C:host cell nucleus"/>
    <property type="evidence" value="ECO:0007669"/>
    <property type="project" value="UniProtKB-SubCell"/>
</dbReference>
<evidence type="ECO:0000256" key="15">
    <source>
        <dbReference type="ARBA" id="ARBA00046863"/>
    </source>
</evidence>
<keyword evidence="11" id="KW-0946">Virion</keyword>
<evidence type="ECO:0000256" key="9">
    <source>
        <dbReference type="ARBA" id="ARBA00022595"/>
    </source>
</evidence>
<protein>
    <submittedName>
        <fullName evidence="16">Capsid protein</fullName>
    </submittedName>
</protein>